<dbReference type="InterPro" id="IPR005979">
    <property type="entry name" value="Prochl_reduct"/>
</dbReference>
<organism evidence="4 5">
    <name type="scientific">Thalassiosira oceanica</name>
    <name type="common">Marine diatom</name>
    <dbReference type="NCBI Taxonomy" id="159749"/>
    <lineage>
        <taxon>Eukaryota</taxon>
        <taxon>Sar</taxon>
        <taxon>Stramenopiles</taxon>
        <taxon>Ochrophyta</taxon>
        <taxon>Bacillariophyta</taxon>
        <taxon>Coscinodiscophyceae</taxon>
        <taxon>Thalassiosirophycidae</taxon>
        <taxon>Thalassiosirales</taxon>
        <taxon>Thalassiosiraceae</taxon>
        <taxon>Thalassiosira</taxon>
    </lineage>
</organism>
<keyword evidence="1" id="KW-0521">NADP</keyword>
<dbReference type="eggNOG" id="KOG1208">
    <property type="taxonomic scope" value="Eukaryota"/>
</dbReference>
<reference evidence="4 5" key="1">
    <citation type="journal article" date="2012" name="Genome Biol.">
        <title>Genome and low-iron response of an oceanic diatom adapted to chronic iron limitation.</title>
        <authorList>
            <person name="Lommer M."/>
            <person name="Specht M."/>
            <person name="Roy A.S."/>
            <person name="Kraemer L."/>
            <person name="Andreson R."/>
            <person name="Gutowska M.A."/>
            <person name="Wolf J."/>
            <person name="Bergner S.V."/>
            <person name="Schilhabel M.B."/>
            <person name="Klostermeier U.C."/>
            <person name="Beiko R.G."/>
            <person name="Rosenstiel P."/>
            <person name="Hippler M."/>
            <person name="Laroche J."/>
        </authorList>
    </citation>
    <scope>NUCLEOTIDE SEQUENCE [LARGE SCALE GENOMIC DNA]</scope>
    <source>
        <strain evidence="4 5">CCMP1005</strain>
    </source>
</reference>
<evidence type="ECO:0000256" key="2">
    <source>
        <dbReference type="ARBA" id="ARBA00023002"/>
    </source>
</evidence>
<sequence length="272" mass="29414">MISNSGYVGVEEAGQRLFQVAHDPRCSKSGVYWSWNGGPREGRGAAALEQSGQISGGGGAGGGWDSIYVNDQSDKVNNLELCVDLFKSATEITGAKWPEAKTFTSPCPTLKVIGEVSKQMIAREELKRMADRPGFGNDGKPVQLTKRKRAALVADKVIVQGLLGNTVGRVGRLGGRLLLGRIPETAKQGSFQDEKPLDDEPAADLEFDDDNHEQGSTYIDLIDDEDKSKLEGEIFAQVFSNGMTSTDKNEREWKVGEADGFSGDTKKELVSV</sequence>
<name>K0SKG9_THAOC</name>
<feature type="region of interest" description="Disordered" evidence="3">
    <location>
        <begin position="188"/>
        <end position="213"/>
    </location>
</feature>
<proteinExistence type="predicted"/>
<dbReference type="GO" id="GO:0016630">
    <property type="term" value="F:protochlorophyllide reductase activity"/>
    <property type="evidence" value="ECO:0007669"/>
    <property type="project" value="InterPro"/>
</dbReference>
<feature type="compositionally biased region" description="Acidic residues" evidence="3">
    <location>
        <begin position="196"/>
        <end position="211"/>
    </location>
</feature>
<comment type="caution">
    <text evidence="4">The sequence shown here is derived from an EMBL/GenBank/DDBJ whole genome shotgun (WGS) entry which is preliminary data.</text>
</comment>
<dbReference type="PANTHER" id="PTHR44419:SF19">
    <property type="entry name" value="PROTOCHLOROPHYLLIDE REDUCTASE A, CHLOROPLASTIC"/>
    <property type="match status" value="1"/>
</dbReference>
<accession>K0SKG9</accession>
<dbReference type="EMBL" id="AGNL01023897">
    <property type="protein sequence ID" value="EJK58967.1"/>
    <property type="molecule type" value="Genomic_DNA"/>
</dbReference>
<evidence type="ECO:0000313" key="5">
    <source>
        <dbReference type="Proteomes" id="UP000266841"/>
    </source>
</evidence>
<evidence type="ECO:0000256" key="3">
    <source>
        <dbReference type="SAM" id="MobiDB-lite"/>
    </source>
</evidence>
<keyword evidence="5" id="KW-1185">Reference proteome</keyword>
<evidence type="ECO:0000313" key="4">
    <source>
        <dbReference type="EMBL" id="EJK58967.1"/>
    </source>
</evidence>
<dbReference type="AlphaFoldDB" id="K0SKG9"/>
<protein>
    <submittedName>
        <fullName evidence="4">Uncharacterized protein</fullName>
    </submittedName>
</protein>
<keyword evidence="2" id="KW-0560">Oxidoreductase</keyword>
<dbReference type="Proteomes" id="UP000266841">
    <property type="component" value="Unassembled WGS sequence"/>
</dbReference>
<evidence type="ECO:0000256" key="1">
    <source>
        <dbReference type="ARBA" id="ARBA00022857"/>
    </source>
</evidence>
<dbReference type="PANTHER" id="PTHR44419">
    <property type="entry name" value="PROTOCHLOROPHYLLIDE REDUCTASE C, CHLOROPLASTIC"/>
    <property type="match status" value="1"/>
</dbReference>
<gene>
    <name evidence="4" type="ORF">THAOC_20866</name>
</gene>